<name>A0A6B0SJV4_9EURY</name>
<evidence type="ECO:0000256" key="3">
    <source>
        <dbReference type="ARBA" id="ARBA00022827"/>
    </source>
</evidence>
<comment type="caution">
    <text evidence="7">The sequence shown here is derived from an EMBL/GenBank/DDBJ whole genome shotgun (WGS) entry which is preliminary data.</text>
</comment>
<protein>
    <submittedName>
        <fullName evidence="7">FAD-dependent oxidoreductase</fullName>
    </submittedName>
</protein>
<accession>A0A6B0SJV4</accession>
<evidence type="ECO:0000256" key="1">
    <source>
        <dbReference type="ARBA" id="ARBA00001974"/>
    </source>
</evidence>
<dbReference type="PANTHER" id="PTHR43400:SF10">
    <property type="entry name" value="3-OXOSTEROID 1-DEHYDROGENASE"/>
    <property type="match status" value="1"/>
</dbReference>
<dbReference type="InterPro" id="IPR050315">
    <property type="entry name" value="FAD-oxidoreductase_2"/>
</dbReference>
<dbReference type="Gene3D" id="3.90.700.10">
    <property type="entry name" value="Succinate dehydrogenase/fumarate reductase flavoprotein, catalytic domain"/>
    <property type="match status" value="1"/>
</dbReference>
<evidence type="ECO:0000256" key="5">
    <source>
        <dbReference type="ARBA" id="ARBA00061147"/>
    </source>
</evidence>
<dbReference type="RefSeq" id="WP_159525611.1">
    <property type="nucleotide sequence ID" value="NZ_WUUU01000025.1"/>
</dbReference>
<keyword evidence="4" id="KW-0560">Oxidoreductase</keyword>
<dbReference type="EMBL" id="WUUU01000025">
    <property type="protein sequence ID" value="MXR20051.1"/>
    <property type="molecule type" value="Genomic_DNA"/>
</dbReference>
<proteinExistence type="inferred from homology"/>
<dbReference type="SUPFAM" id="SSF51905">
    <property type="entry name" value="FAD/NAD(P)-binding domain"/>
    <property type="match status" value="1"/>
</dbReference>
<dbReference type="GO" id="GO:0016491">
    <property type="term" value="F:oxidoreductase activity"/>
    <property type="evidence" value="ECO:0007669"/>
    <property type="project" value="UniProtKB-KW"/>
</dbReference>
<dbReference type="InterPro" id="IPR027477">
    <property type="entry name" value="Succ_DH/fumarate_Rdtase_cat_sf"/>
</dbReference>
<dbReference type="Pfam" id="PF00890">
    <property type="entry name" value="FAD_binding_2"/>
    <property type="match status" value="1"/>
</dbReference>
<keyword evidence="3" id="KW-0274">FAD</keyword>
<dbReference type="PRINTS" id="PR00411">
    <property type="entry name" value="PNDRDTASEI"/>
</dbReference>
<keyword evidence="2" id="KW-0285">Flavoprotein</keyword>
<keyword evidence="8" id="KW-1185">Reference proteome</keyword>
<dbReference type="PANTHER" id="PTHR43400">
    <property type="entry name" value="FUMARATE REDUCTASE"/>
    <property type="match status" value="1"/>
</dbReference>
<organism evidence="7 8">
    <name type="scientific">Halobacterium bonnevillei</name>
    <dbReference type="NCBI Taxonomy" id="2692200"/>
    <lineage>
        <taxon>Archaea</taxon>
        <taxon>Methanobacteriati</taxon>
        <taxon>Methanobacteriota</taxon>
        <taxon>Stenosarchaea group</taxon>
        <taxon>Halobacteria</taxon>
        <taxon>Halobacteriales</taxon>
        <taxon>Halobacteriaceae</taxon>
        <taxon>Halobacterium</taxon>
    </lineage>
</organism>
<dbReference type="OrthoDB" id="23539at2157"/>
<evidence type="ECO:0000256" key="4">
    <source>
        <dbReference type="ARBA" id="ARBA00023002"/>
    </source>
</evidence>
<gene>
    <name evidence="7" type="ORF">GRX66_05340</name>
</gene>
<evidence type="ECO:0000259" key="6">
    <source>
        <dbReference type="Pfam" id="PF00890"/>
    </source>
</evidence>
<dbReference type="InterPro" id="IPR003953">
    <property type="entry name" value="FAD-dep_OxRdtase_2_FAD-bd"/>
</dbReference>
<reference evidence="7 8" key="1">
    <citation type="submission" date="2019-12" db="EMBL/GenBank/DDBJ databases">
        <title>Isolation and characterization of three novel carbon monoxide-oxidizing members of Halobacteria from salione crusts and soils.</title>
        <authorList>
            <person name="Myers M.R."/>
            <person name="King G.M."/>
        </authorList>
    </citation>
    <scope>NUCLEOTIDE SEQUENCE [LARGE SCALE GENOMIC DNA]</scope>
    <source>
        <strain evidence="7 8">PCN9</strain>
    </source>
</reference>
<comment type="cofactor">
    <cofactor evidence="1">
        <name>FAD</name>
        <dbReference type="ChEBI" id="CHEBI:57692"/>
    </cofactor>
</comment>
<sequence>MDWEYTTDVTVVGSGAGGMVSALYADDNGLDSIILEKTDTYGGSSALSGGGLWIPVNHHMKAQGVPDSVEKARVYLQNTVGDRTPQEKQDAYIERAREMAKWVEDNTRVEFARMDGYSDYYPERPGGMAQGRGLEAEPMDGRNLGDARHGINEPEQGVPGPLSFTSGEFRDIGLVMTTLRGKITAMTVGLRSVLNLVRGADSLTMGGALIGRLRWSLQDRGVPLWLNSPFESFVVEDGRVVGVVADTDRDGRVNIRAKHGVILAAGGFAHNEELREEYQESPITTDWTVANEGNTGDTIVAGMEELDAAVDLMDDAWWGPVSLPPGGEPMFHVAERNEPGAIMVNGQGDRFTNEAASYVDVGHAMYEHHTEDNPHIPAHFVMDQRFRNKYVFETLMPRQSFPSEYVESGYVTKASTLSELATKIGVPAERLVDTVEQFNEYARRGEDPEYHRGDSAYDRYYGDPSHEPNPCLGTIEEAPFFAVEFWPGDLGTKGGLVTDERSRVLREDGSWIEGLYATGNNSASVMGHTYPGPGSTLGPTTTFGYIAVKDILETASEPSERSDRQVA</sequence>
<dbReference type="Gene3D" id="3.50.50.60">
    <property type="entry name" value="FAD/NAD(P)-binding domain"/>
    <property type="match status" value="2"/>
</dbReference>
<dbReference type="GO" id="GO:0008202">
    <property type="term" value="P:steroid metabolic process"/>
    <property type="evidence" value="ECO:0007669"/>
    <property type="project" value="UniProtKB-ARBA"/>
</dbReference>
<evidence type="ECO:0000313" key="7">
    <source>
        <dbReference type="EMBL" id="MXR20051.1"/>
    </source>
</evidence>
<dbReference type="Proteomes" id="UP000471521">
    <property type="component" value="Unassembled WGS sequence"/>
</dbReference>
<dbReference type="SUPFAM" id="SSF56425">
    <property type="entry name" value="Succinate dehydrogenase/fumarate reductase flavoprotein, catalytic domain"/>
    <property type="match status" value="1"/>
</dbReference>
<dbReference type="InterPro" id="IPR036188">
    <property type="entry name" value="FAD/NAD-bd_sf"/>
</dbReference>
<evidence type="ECO:0000256" key="2">
    <source>
        <dbReference type="ARBA" id="ARBA00022630"/>
    </source>
</evidence>
<feature type="domain" description="FAD-dependent oxidoreductase 2 FAD-binding" evidence="6">
    <location>
        <begin position="8"/>
        <end position="537"/>
    </location>
</feature>
<comment type="similarity">
    <text evidence="5">Belongs to the FAD-dependent oxidoreductase 2 family. 3-oxosteroid dehydrogenase subfamily.</text>
</comment>
<dbReference type="FunFam" id="3.50.50.60:FF:000208">
    <property type="entry name" value="3-ketosteroid dehydrogenase"/>
    <property type="match status" value="1"/>
</dbReference>
<evidence type="ECO:0000313" key="8">
    <source>
        <dbReference type="Proteomes" id="UP000471521"/>
    </source>
</evidence>
<dbReference type="AlphaFoldDB" id="A0A6B0SJV4"/>